<dbReference type="GO" id="GO:0043565">
    <property type="term" value="F:sequence-specific DNA binding"/>
    <property type="evidence" value="ECO:0007669"/>
    <property type="project" value="TreeGrafter"/>
</dbReference>
<dbReference type="NCBIfam" id="NF008352">
    <property type="entry name" value="PRK11139.1"/>
    <property type="match status" value="1"/>
</dbReference>
<evidence type="ECO:0000256" key="3">
    <source>
        <dbReference type="ARBA" id="ARBA00023125"/>
    </source>
</evidence>
<dbReference type="Pfam" id="PF03466">
    <property type="entry name" value="LysR_substrate"/>
    <property type="match status" value="1"/>
</dbReference>
<dbReference type="InterPro" id="IPR036388">
    <property type="entry name" value="WH-like_DNA-bd_sf"/>
</dbReference>
<name>A0A0B4WZK4_9HYPH</name>
<dbReference type="SUPFAM" id="SSF46785">
    <property type="entry name" value="Winged helix' DNA-binding domain"/>
    <property type="match status" value="1"/>
</dbReference>
<dbReference type="PANTHER" id="PTHR30537">
    <property type="entry name" value="HTH-TYPE TRANSCRIPTIONAL REGULATOR"/>
    <property type="match status" value="1"/>
</dbReference>
<keyword evidence="2" id="KW-0805">Transcription regulation</keyword>
<reference evidence="6 7" key="1">
    <citation type="submission" date="2013-11" db="EMBL/GenBank/DDBJ databases">
        <title>Complete genome sequence of Rhizobium gallicum bv. gallicum R602.</title>
        <authorList>
            <person name="Bustos P."/>
            <person name="Santamaria R.I."/>
            <person name="Lozano L."/>
            <person name="Acosta J.L."/>
            <person name="Ormeno-Orrillo E."/>
            <person name="Rogel M.A."/>
            <person name="Romero D."/>
            <person name="Cevallos M.A."/>
            <person name="Martinez-Romero E."/>
            <person name="Gonzalez V."/>
        </authorList>
    </citation>
    <scope>NUCLEOTIDE SEQUENCE [LARGE SCALE GENOMIC DNA]</scope>
    <source>
        <strain evidence="6 7">R602</strain>
    </source>
</reference>
<evidence type="ECO:0000256" key="2">
    <source>
        <dbReference type="ARBA" id="ARBA00023015"/>
    </source>
</evidence>
<evidence type="ECO:0000256" key="1">
    <source>
        <dbReference type="ARBA" id="ARBA00009437"/>
    </source>
</evidence>
<dbReference type="KEGG" id="rga:RGR602_CH00387"/>
<protein>
    <submittedName>
        <fullName evidence="6">Glycine-cleavage system transcriptional activator GcvA 1</fullName>
    </submittedName>
</protein>
<proteinExistence type="inferred from homology"/>
<dbReference type="Pfam" id="PF00126">
    <property type="entry name" value="HTH_1"/>
    <property type="match status" value="1"/>
</dbReference>
<dbReference type="InterPro" id="IPR036390">
    <property type="entry name" value="WH_DNA-bd_sf"/>
</dbReference>
<dbReference type="SUPFAM" id="SSF53850">
    <property type="entry name" value="Periplasmic binding protein-like II"/>
    <property type="match status" value="1"/>
</dbReference>
<dbReference type="AlphaFoldDB" id="A0A0B4WZK4"/>
<dbReference type="Gene3D" id="1.10.10.10">
    <property type="entry name" value="Winged helix-like DNA-binding domain superfamily/Winged helix DNA-binding domain"/>
    <property type="match status" value="1"/>
</dbReference>
<evidence type="ECO:0000313" key="6">
    <source>
        <dbReference type="EMBL" id="AJD39758.1"/>
    </source>
</evidence>
<dbReference type="GO" id="GO:0003700">
    <property type="term" value="F:DNA-binding transcription factor activity"/>
    <property type="evidence" value="ECO:0007669"/>
    <property type="project" value="InterPro"/>
</dbReference>
<dbReference type="RefSeq" id="WP_039843701.1">
    <property type="nucleotide sequence ID" value="NZ_CP006877.1"/>
</dbReference>
<sequence length="294" mass="32197">MSEFLPSLSALRAFEAAARHLSMTLAAKELHVTPGAVSLQIRDLEAQLGVRLFERKTRALALTVEGADYFATLQTAFRLMREATAAIAARARGSVLNVTCTAGFATYWLVPRLARFEEIHPEIDVRISASHRVLDFKRDGIDLAIRHGLGGYDGLVSERLVDDELVPVCTPRLAAQLGDHPSPDTLAGFQLIHDVYRHDWKLWLEAAGATKVDASRGPIFMHGNGAYEAMKAGLGFALMRRSFLKKELAEGAVVAPFPLGVASRLAFHLVYPGAALERPAVAAFRRWLLSEVKS</sequence>
<dbReference type="CDD" id="cd08432">
    <property type="entry name" value="PBP2_GcdR_TrpI_HvrB_AmpR_like"/>
    <property type="match status" value="1"/>
</dbReference>
<dbReference type="Gene3D" id="3.40.190.10">
    <property type="entry name" value="Periplasmic binding protein-like II"/>
    <property type="match status" value="2"/>
</dbReference>
<keyword evidence="4" id="KW-0804">Transcription</keyword>
<evidence type="ECO:0000259" key="5">
    <source>
        <dbReference type="PROSITE" id="PS50931"/>
    </source>
</evidence>
<dbReference type="GO" id="GO:0006351">
    <property type="term" value="P:DNA-templated transcription"/>
    <property type="evidence" value="ECO:0007669"/>
    <property type="project" value="TreeGrafter"/>
</dbReference>
<dbReference type="InterPro" id="IPR000847">
    <property type="entry name" value="LysR_HTH_N"/>
</dbReference>
<dbReference type="Proteomes" id="UP000031368">
    <property type="component" value="Chromosome"/>
</dbReference>
<keyword evidence="3" id="KW-0238">DNA-binding</keyword>
<dbReference type="InterPro" id="IPR058163">
    <property type="entry name" value="LysR-type_TF_proteobact-type"/>
</dbReference>
<dbReference type="InterPro" id="IPR005119">
    <property type="entry name" value="LysR_subst-bd"/>
</dbReference>
<dbReference type="EMBL" id="CP006877">
    <property type="protein sequence ID" value="AJD39758.1"/>
    <property type="molecule type" value="Genomic_DNA"/>
</dbReference>
<dbReference type="PANTHER" id="PTHR30537:SF74">
    <property type="entry name" value="HTH-TYPE TRANSCRIPTIONAL REGULATOR TRPI"/>
    <property type="match status" value="1"/>
</dbReference>
<accession>A0A0B4WZK4</accession>
<evidence type="ECO:0000256" key="4">
    <source>
        <dbReference type="ARBA" id="ARBA00023163"/>
    </source>
</evidence>
<organism evidence="6 7">
    <name type="scientific">Rhizobium gallicum bv. gallicum R602sp</name>
    <dbReference type="NCBI Taxonomy" id="1041138"/>
    <lineage>
        <taxon>Bacteria</taxon>
        <taxon>Pseudomonadati</taxon>
        <taxon>Pseudomonadota</taxon>
        <taxon>Alphaproteobacteria</taxon>
        <taxon>Hyphomicrobiales</taxon>
        <taxon>Rhizobiaceae</taxon>
        <taxon>Rhizobium/Agrobacterium group</taxon>
        <taxon>Rhizobium</taxon>
    </lineage>
</organism>
<gene>
    <name evidence="6" type="primary">gcvA-1</name>
    <name evidence="6" type="ORF">RGR602_CH00387</name>
</gene>
<comment type="similarity">
    <text evidence="1">Belongs to the LysR transcriptional regulatory family.</text>
</comment>
<keyword evidence="7" id="KW-1185">Reference proteome</keyword>
<feature type="domain" description="HTH lysR-type" evidence="5">
    <location>
        <begin position="6"/>
        <end position="63"/>
    </location>
</feature>
<dbReference type="PROSITE" id="PS50931">
    <property type="entry name" value="HTH_LYSR"/>
    <property type="match status" value="1"/>
</dbReference>
<dbReference type="HOGENOM" id="CLU_039613_37_1_5"/>
<dbReference type="PRINTS" id="PR00039">
    <property type="entry name" value="HTHLYSR"/>
</dbReference>
<dbReference type="FunFam" id="1.10.10.10:FF:000038">
    <property type="entry name" value="Glycine cleavage system transcriptional activator"/>
    <property type="match status" value="1"/>
</dbReference>
<evidence type="ECO:0000313" key="7">
    <source>
        <dbReference type="Proteomes" id="UP000031368"/>
    </source>
</evidence>